<proteinExistence type="predicted"/>
<dbReference type="SUPFAM" id="SSF52540">
    <property type="entry name" value="P-loop containing nucleoside triphosphate hydrolases"/>
    <property type="match status" value="1"/>
</dbReference>
<name>A0A1G5PK39_9GAMM</name>
<feature type="domain" description="Molybdopterin-guanine dinucleotide biosynthesis protein B (MobB)" evidence="1">
    <location>
        <begin position="9"/>
        <end position="143"/>
    </location>
</feature>
<evidence type="ECO:0000313" key="2">
    <source>
        <dbReference type="EMBL" id="SCZ49877.1"/>
    </source>
</evidence>
<dbReference type="OrthoDB" id="9788394at2"/>
<dbReference type="AlphaFoldDB" id="A0A1G5PK39"/>
<protein>
    <submittedName>
        <fullName evidence="2">Molybdopterin-guanine dinucleotide biosynthesis protein B</fullName>
    </submittedName>
</protein>
<dbReference type="GO" id="GO:0006777">
    <property type="term" value="P:Mo-molybdopterin cofactor biosynthetic process"/>
    <property type="evidence" value="ECO:0007669"/>
    <property type="project" value="InterPro"/>
</dbReference>
<keyword evidence="3" id="KW-1185">Reference proteome</keyword>
<dbReference type="EMBL" id="FMWD01000001">
    <property type="protein sequence ID" value="SCZ49877.1"/>
    <property type="molecule type" value="Genomic_DNA"/>
</dbReference>
<dbReference type="NCBIfam" id="TIGR00176">
    <property type="entry name" value="mobB"/>
    <property type="match status" value="1"/>
</dbReference>
<dbReference type="RefSeq" id="WP_092991833.1">
    <property type="nucleotide sequence ID" value="NZ_FMWD01000001.1"/>
</dbReference>
<dbReference type="InterPro" id="IPR004435">
    <property type="entry name" value="MobB_dom"/>
</dbReference>
<sequence length="179" mass="19943">MKDLSPTPVLGFIAFSGTGKTTLLEQLIPLLRKRGLEVALIKHAHHDFDIDIPGKDSYRLRKAGASQTLVASRKRWALISEHGELPEPDLDSLLRQLDHDRLDLILVEGFKHEAFPKIEIRRESLGKPRLYPDDDAIIAVATDRPAAIATTRSLSVLDLNQPDAITDFVHQWVISSGEA</sequence>
<dbReference type="Proteomes" id="UP000199648">
    <property type="component" value="Unassembled WGS sequence"/>
</dbReference>
<dbReference type="NCBIfam" id="NF008021">
    <property type="entry name" value="PRK10751.1"/>
    <property type="match status" value="1"/>
</dbReference>
<evidence type="ECO:0000313" key="3">
    <source>
        <dbReference type="Proteomes" id="UP000199648"/>
    </source>
</evidence>
<dbReference type="PANTHER" id="PTHR40072:SF1">
    <property type="entry name" value="MOLYBDOPTERIN-GUANINE DINUCLEOTIDE BIOSYNTHESIS ADAPTER PROTEIN"/>
    <property type="match status" value="1"/>
</dbReference>
<evidence type="ECO:0000259" key="1">
    <source>
        <dbReference type="Pfam" id="PF03205"/>
    </source>
</evidence>
<dbReference type="STRING" id="415747.SAMN03097708_00284"/>
<dbReference type="Pfam" id="PF03205">
    <property type="entry name" value="MobB"/>
    <property type="match status" value="1"/>
</dbReference>
<reference evidence="2 3" key="1">
    <citation type="submission" date="2016-10" db="EMBL/GenBank/DDBJ databases">
        <authorList>
            <person name="de Groot N.N."/>
        </authorList>
    </citation>
    <scope>NUCLEOTIDE SEQUENCE [LARGE SCALE GENOMIC DNA]</scope>
    <source>
        <strain evidence="2 3">HLD2</strain>
    </source>
</reference>
<dbReference type="InterPro" id="IPR052539">
    <property type="entry name" value="MGD_biosynthesis_adapter"/>
</dbReference>
<organism evidence="2 3">
    <name type="scientific">Thiohalomonas denitrificans</name>
    <dbReference type="NCBI Taxonomy" id="415747"/>
    <lineage>
        <taxon>Bacteria</taxon>
        <taxon>Pseudomonadati</taxon>
        <taxon>Pseudomonadota</taxon>
        <taxon>Gammaproteobacteria</taxon>
        <taxon>Thiohalomonadales</taxon>
        <taxon>Thiohalomonadaceae</taxon>
        <taxon>Thiohalomonas</taxon>
    </lineage>
</organism>
<gene>
    <name evidence="2" type="ORF">SAMN03097708_00284</name>
</gene>
<dbReference type="PANTHER" id="PTHR40072">
    <property type="entry name" value="MOLYBDOPTERIN-GUANINE DINUCLEOTIDE BIOSYNTHESIS ADAPTER PROTEIN-RELATED"/>
    <property type="match status" value="1"/>
</dbReference>
<dbReference type="GO" id="GO:0005525">
    <property type="term" value="F:GTP binding"/>
    <property type="evidence" value="ECO:0007669"/>
    <property type="project" value="InterPro"/>
</dbReference>
<dbReference type="Gene3D" id="3.40.50.300">
    <property type="entry name" value="P-loop containing nucleotide triphosphate hydrolases"/>
    <property type="match status" value="1"/>
</dbReference>
<dbReference type="CDD" id="cd03116">
    <property type="entry name" value="MobB"/>
    <property type="match status" value="1"/>
</dbReference>
<dbReference type="FunFam" id="3.40.50.300:FF:000920">
    <property type="entry name" value="Molybdopterin-guanine dinucleotide biosynthesis protein B"/>
    <property type="match status" value="1"/>
</dbReference>
<accession>A0A1G5PK39</accession>
<dbReference type="InterPro" id="IPR027417">
    <property type="entry name" value="P-loop_NTPase"/>
</dbReference>